<dbReference type="PANTHER" id="PTHR33542">
    <property type="entry name" value="SIROHYDROCHLORIN FERROCHELATASE, CHLOROPLASTIC"/>
    <property type="match status" value="1"/>
</dbReference>
<evidence type="ECO:0000256" key="1">
    <source>
        <dbReference type="PIRSR" id="PIRSR033579-1"/>
    </source>
</evidence>
<feature type="binding site" evidence="2">
    <location>
        <position position="173"/>
    </location>
    <ligand>
        <name>Co(2+)</name>
        <dbReference type="ChEBI" id="CHEBI:48828"/>
    </ligand>
</feature>
<comment type="caution">
    <text evidence="3">The sequence shown here is derived from an EMBL/GenBank/DDBJ whole genome shotgun (WGS) entry which is preliminary data.</text>
</comment>
<dbReference type="GO" id="GO:0019251">
    <property type="term" value="P:anaerobic cobalamin biosynthetic process"/>
    <property type="evidence" value="ECO:0007669"/>
    <property type="project" value="InterPro"/>
</dbReference>
<dbReference type="GO" id="GO:0016852">
    <property type="term" value="F:sirohydrochlorin cobaltochelatase activity"/>
    <property type="evidence" value="ECO:0007669"/>
    <property type="project" value="InterPro"/>
</dbReference>
<keyword evidence="2" id="KW-0479">Metal-binding</keyword>
<evidence type="ECO:0000313" key="4">
    <source>
        <dbReference type="Proteomes" id="UP000661435"/>
    </source>
</evidence>
<evidence type="ECO:0000313" key="3">
    <source>
        <dbReference type="EMBL" id="MBC5733824.1"/>
    </source>
</evidence>
<sequence length="258" mass="27088">MRTAVLAVSFGTTHLDALRADIVPVEEALADAFPGCPVYRAFTSGVVRRRLRERQNMHVDSVEEALARIRSDGMGRVVVQPTLLLPGEEYDGLCAALTAADGLEVRAGRPLLYGEDDLDGVIAALRQAYPVGEDTALLLMGHGTAHAANALYEAMARRLRALPGAAVRLCTVEGVPTFEDAAAELAALGRPRALLVPLLLAAGDHAKNDMAGPAPGSLRARLEAAGLRTACVLGGLGRLDGIRALYVRRALQAAGGLD</sequence>
<reference evidence="3" key="1">
    <citation type="submission" date="2020-08" db="EMBL/GenBank/DDBJ databases">
        <title>Genome public.</title>
        <authorList>
            <person name="Liu C."/>
            <person name="Sun Q."/>
        </authorList>
    </citation>
    <scope>NUCLEOTIDE SEQUENCE</scope>
    <source>
        <strain evidence="3">NSJ-51</strain>
    </source>
</reference>
<feature type="binding site" evidence="2">
    <location>
        <position position="142"/>
    </location>
    <ligand>
        <name>Co(2+)</name>
        <dbReference type="ChEBI" id="CHEBI:48828"/>
    </ligand>
</feature>
<feature type="binding site" evidence="2">
    <location>
        <position position="205"/>
    </location>
    <ligand>
        <name>Co(2+)</name>
        <dbReference type="ChEBI" id="CHEBI:48828"/>
    </ligand>
</feature>
<dbReference type="Pfam" id="PF06180">
    <property type="entry name" value="CbiK"/>
    <property type="match status" value="1"/>
</dbReference>
<protein>
    <submittedName>
        <fullName evidence="3">Sirohydrochlorin cobaltochelatase</fullName>
    </submittedName>
</protein>
<dbReference type="PIRSF" id="PIRSF033579">
    <property type="entry name" value="Anaer_Co_chel"/>
    <property type="match status" value="1"/>
</dbReference>
<organism evidence="3 4">
    <name type="scientific">Lawsonibacter hominis</name>
    <dbReference type="NCBI Taxonomy" id="2763053"/>
    <lineage>
        <taxon>Bacteria</taxon>
        <taxon>Bacillati</taxon>
        <taxon>Bacillota</taxon>
        <taxon>Clostridia</taxon>
        <taxon>Eubacteriales</taxon>
        <taxon>Oscillospiraceae</taxon>
        <taxon>Lawsonibacter</taxon>
    </lineage>
</organism>
<dbReference type="GO" id="GO:0046872">
    <property type="term" value="F:metal ion binding"/>
    <property type="evidence" value="ECO:0007669"/>
    <property type="project" value="UniProtKB-KW"/>
</dbReference>
<evidence type="ECO:0000256" key="2">
    <source>
        <dbReference type="PIRSR" id="PIRSR033579-3"/>
    </source>
</evidence>
<dbReference type="InterPro" id="IPR050963">
    <property type="entry name" value="Sirohydro_Cobaltochel/CbiX"/>
</dbReference>
<gene>
    <name evidence="3" type="ORF">H8S57_08790</name>
</gene>
<keyword evidence="4" id="KW-1185">Reference proteome</keyword>
<dbReference type="Gene3D" id="3.40.50.1400">
    <property type="match status" value="2"/>
</dbReference>
<dbReference type="RefSeq" id="WP_186907714.1">
    <property type="nucleotide sequence ID" value="NZ_JACOPP010000010.1"/>
</dbReference>
<name>A0A8J6JEM0_9FIRM</name>
<dbReference type="SUPFAM" id="SSF53800">
    <property type="entry name" value="Chelatase"/>
    <property type="match status" value="1"/>
</dbReference>
<dbReference type="EMBL" id="JACOPP010000010">
    <property type="protein sequence ID" value="MBC5733824.1"/>
    <property type="molecule type" value="Genomic_DNA"/>
</dbReference>
<keyword evidence="2" id="KW-0170">Cobalt</keyword>
<dbReference type="AlphaFoldDB" id="A0A8J6JEM0"/>
<dbReference type="InterPro" id="IPR010388">
    <property type="entry name" value="Anaerobic_Co-chelatase"/>
</dbReference>
<feature type="active site" description="Proton acceptor" evidence="1">
    <location>
        <position position="142"/>
    </location>
</feature>
<dbReference type="PANTHER" id="PTHR33542:SF3">
    <property type="entry name" value="SIROHYDROCHLORIN FERROCHELATASE, CHLOROPLASTIC"/>
    <property type="match status" value="1"/>
</dbReference>
<proteinExistence type="predicted"/>
<dbReference type="Proteomes" id="UP000661435">
    <property type="component" value="Unassembled WGS sequence"/>
</dbReference>
<accession>A0A8J6JEM0</accession>